<feature type="signal peptide" evidence="3">
    <location>
        <begin position="1"/>
        <end position="26"/>
    </location>
</feature>
<comment type="caution">
    <text evidence="5">The sequence shown here is derived from an EMBL/GenBank/DDBJ whole genome shotgun (WGS) entry which is preliminary data.</text>
</comment>
<evidence type="ECO:0000313" key="5">
    <source>
        <dbReference type="EMBL" id="MDK4248625.1"/>
    </source>
</evidence>
<keyword evidence="6" id="KW-1185">Reference proteome</keyword>
<feature type="region of interest" description="Disordered" evidence="1">
    <location>
        <begin position="47"/>
        <end position="69"/>
    </location>
</feature>
<dbReference type="InterPro" id="IPR048052">
    <property type="entry name" value="FM1-like"/>
</dbReference>
<feature type="chain" id="PRO_5045801484" evidence="3">
    <location>
        <begin position="27"/>
        <end position="521"/>
    </location>
</feature>
<feature type="region of interest" description="Disordered" evidence="1">
    <location>
        <begin position="320"/>
        <end position="348"/>
    </location>
</feature>
<dbReference type="EMBL" id="JASNUO010000016">
    <property type="protein sequence ID" value="MDK4248625.1"/>
    <property type="molecule type" value="Genomic_DNA"/>
</dbReference>
<dbReference type="Gene3D" id="2.60.40.10">
    <property type="entry name" value="Immunoglobulins"/>
    <property type="match status" value="2"/>
</dbReference>
<dbReference type="Pfam" id="PF16555">
    <property type="entry name" value="GramPos_pilinD1"/>
    <property type="match status" value="1"/>
</dbReference>
<protein>
    <submittedName>
        <fullName evidence="5">SpaH/EbpB family LPXTG-anchored major pilin</fullName>
    </submittedName>
</protein>
<dbReference type="NCBIfam" id="TIGR01167">
    <property type="entry name" value="LPXTG_anchor"/>
    <property type="match status" value="1"/>
</dbReference>
<keyword evidence="2" id="KW-1133">Transmembrane helix</keyword>
<evidence type="ECO:0000259" key="4">
    <source>
        <dbReference type="Pfam" id="PF16555"/>
    </source>
</evidence>
<dbReference type="NCBIfam" id="TIGR04226">
    <property type="entry name" value="RrgB_K2N_iso_D2"/>
    <property type="match status" value="1"/>
</dbReference>
<evidence type="ECO:0000256" key="2">
    <source>
        <dbReference type="SAM" id="Phobius"/>
    </source>
</evidence>
<keyword evidence="2" id="KW-0472">Membrane</keyword>
<evidence type="ECO:0000256" key="3">
    <source>
        <dbReference type="SAM" id="SignalP"/>
    </source>
</evidence>
<dbReference type="RefSeq" id="WP_284610818.1">
    <property type="nucleotide sequence ID" value="NZ_JASNUO010000016.1"/>
</dbReference>
<feature type="compositionally biased region" description="Polar residues" evidence="1">
    <location>
        <begin position="323"/>
        <end position="348"/>
    </location>
</feature>
<evidence type="ECO:0000256" key="1">
    <source>
        <dbReference type="SAM" id="MobiDB-lite"/>
    </source>
</evidence>
<feature type="domain" description="Gram-positive pilin subunit D1 N-terminal" evidence="4">
    <location>
        <begin position="65"/>
        <end position="182"/>
    </location>
</feature>
<proteinExistence type="predicted"/>
<sequence>MSRIASKTLAVALAAGLAAATPVAFAAPGDGALVLAQGENARASIDASKTGSITIDKHSGDPVDDGNPGADTALSGMKFKVEKVKMTDKLDTAAGWSEAKKLVEAGAENATIDQGFTAQEKTTDGSGQAKFTDLAVGMYKVTELPSTENPNYTIGAPFLVTVPLIGDDGAVNYNPKVSPKNQLIQPKKSAENGNANVGDNISYTIEAPVPAGDVDRQGNRNIPHFEITDNLNEHLAFANGADDVTVSAEGVDNLVRDEDYTVTITGENNKNLSVNFIDAGREKLATARANKPDLSVQVKFDATVLSIPANGKIENLAHLDLNGNDQDPSIPTTPGGDNSGNNEGSTTTHYNDVSIMKTLNGEPTEDEATGAGAEFQVFECTADGDKWQVSDQADPIKGANAEGTAVASATLTAAEPAQGEAAKADGYFLQFDPNKEYCAVETKAPQGYLINPDPHHLAKSDQTRGEGENTRFIYTATIDDVKDNIWGKLPATGMRTMLIILGLGALLFIGGAYYQLKRRNA</sequence>
<dbReference type="Proteomes" id="UP001239414">
    <property type="component" value="Unassembled WGS sequence"/>
</dbReference>
<keyword evidence="2" id="KW-0812">Transmembrane</keyword>
<organism evidence="5 6">
    <name type="scientific">Corynebacterium accolens</name>
    <dbReference type="NCBI Taxonomy" id="38284"/>
    <lineage>
        <taxon>Bacteria</taxon>
        <taxon>Bacillati</taxon>
        <taxon>Actinomycetota</taxon>
        <taxon>Actinomycetes</taxon>
        <taxon>Mycobacteriales</taxon>
        <taxon>Corynebacteriaceae</taxon>
        <taxon>Corynebacterium</taxon>
    </lineage>
</organism>
<reference evidence="5 6" key="1">
    <citation type="submission" date="2023-05" db="EMBL/GenBank/DDBJ databases">
        <title>Metabolic capabilities are highly conserved among human nasal-associated Corynebacterium species in pangenomic analyses.</title>
        <authorList>
            <person name="Tran T.H."/>
            <person name="Roberts A.Q."/>
            <person name="Escapa I.F."/>
            <person name="Gao W."/>
            <person name="Conlan S."/>
            <person name="Kong H."/>
            <person name="Segre J.A."/>
            <person name="Kelly M.S."/>
            <person name="Lemon K.P."/>
        </authorList>
    </citation>
    <scope>NUCLEOTIDE SEQUENCE [LARGE SCALE GENOMIC DNA]</scope>
    <source>
        <strain evidence="5 6">KPL3802</strain>
    </source>
</reference>
<dbReference type="InterPro" id="IPR026466">
    <property type="entry name" value="Fim_isopep_form_D2_dom"/>
</dbReference>
<name>A0ABT7FSR4_9CORY</name>
<dbReference type="NCBIfam" id="NF033902">
    <property type="entry name" value="iso_D2_wall_anc"/>
    <property type="match status" value="1"/>
</dbReference>
<accession>A0ABT7FSR4</accession>
<feature type="transmembrane region" description="Helical" evidence="2">
    <location>
        <begin position="497"/>
        <end position="516"/>
    </location>
</feature>
<dbReference type="InterPro" id="IPR013783">
    <property type="entry name" value="Ig-like_fold"/>
</dbReference>
<dbReference type="InterPro" id="IPR032364">
    <property type="entry name" value="GramPos_pilinD1_N"/>
</dbReference>
<keyword evidence="3" id="KW-0732">Signal</keyword>
<dbReference type="Gene3D" id="2.60.40.740">
    <property type="match status" value="1"/>
</dbReference>
<evidence type="ECO:0000313" key="6">
    <source>
        <dbReference type="Proteomes" id="UP001239414"/>
    </source>
</evidence>
<gene>
    <name evidence="5" type="ORF">QPX34_11490</name>
</gene>